<sequence length="438" mass="46475">MTYPDVSSRSNAIYERAKRSLPGGNTRTTVYMKPYPIYAARGAGCRVWDVDDVSRIDCINNFTSLIHGHAHPVLVEAATKQLALGTAFGMPTESEVDLAELLCGRVASVEEIRFSNSGTEAVMLALKAARAFTGRPKIAKCEGAYHGTYDYAEVSLETSPEHWAQGAPQSVAYAKGTPKGVIDDVVTIPFNDVDGAVSLIRAHARDLACVMIDPMPNRAGLVPADRAFVQALREVTHEIGALLLFDEVIAFRLGHAGAQGLWGVDADLTTFAKIIGGGFPVGATGGRRDVMAVFDPTRGKPALPAGGTFSANPVSMRAGIAGMELLDEAAFAHLDAIGEAVRQGIDEAFRSEGAEGRTTGLGSLIKVHMTDKPVRDYRSAHLDPAGQRRLATFVARMLDEGILMAPNGLMALSTVMGRDDVDAIVSAARAAIRASARG</sequence>
<dbReference type="OrthoDB" id="9801052at2"/>
<protein>
    <submittedName>
        <fullName evidence="4">Class III aminotransferase</fullName>
    </submittedName>
</protein>
<keyword evidence="4" id="KW-0808">Transferase</keyword>
<keyword evidence="5" id="KW-1185">Reference proteome</keyword>
<evidence type="ECO:0000256" key="2">
    <source>
        <dbReference type="ARBA" id="ARBA00022898"/>
    </source>
</evidence>
<dbReference type="CDD" id="cd00610">
    <property type="entry name" value="OAT_like"/>
    <property type="match status" value="1"/>
</dbReference>
<proteinExistence type="inferred from homology"/>
<dbReference type="Gene3D" id="3.40.640.10">
    <property type="entry name" value="Type I PLP-dependent aspartate aminotransferase-like (Major domain)"/>
    <property type="match status" value="1"/>
</dbReference>
<dbReference type="InterPro" id="IPR005814">
    <property type="entry name" value="Aminotrans_3"/>
</dbReference>
<dbReference type="InterPro" id="IPR015422">
    <property type="entry name" value="PyrdxlP-dep_Trfase_small"/>
</dbReference>
<comment type="cofactor">
    <cofactor evidence="1">
        <name>pyridoxal 5'-phosphate</name>
        <dbReference type="ChEBI" id="CHEBI:597326"/>
    </cofactor>
</comment>
<comment type="caution">
    <text evidence="4">The sequence shown here is derived from an EMBL/GenBank/DDBJ whole genome shotgun (WGS) entry which is preliminary data.</text>
</comment>
<organism evidence="4 5">
    <name type="scientific">Methylobacterium variabile</name>
    <dbReference type="NCBI Taxonomy" id="298794"/>
    <lineage>
        <taxon>Bacteria</taxon>
        <taxon>Pseudomonadati</taxon>
        <taxon>Pseudomonadota</taxon>
        <taxon>Alphaproteobacteria</taxon>
        <taxon>Hyphomicrobiales</taxon>
        <taxon>Methylobacteriaceae</taxon>
        <taxon>Methylobacterium</taxon>
    </lineage>
</organism>
<dbReference type="EMBL" id="LABY01000013">
    <property type="protein sequence ID" value="KMO42760.1"/>
    <property type="molecule type" value="Genomic_DNA"/>
</dbReference>
<evidence type="ECO:0000313" key="4">
    <source>
        <dbReference type="EMBL" id="KMO42760.1"/>
    </source>
</evidence>
<keyword evidence="4" id="KW-0032">Aminotransferase</keyword>
<dbReference type="AlphaFoldDB" id="A0A0J6T5Q7"/>
<dbReference type="SUPFAM" id="SSF53383">
    <property type="entry name" value="PLP-dependent transferases"/>
    <property type="match status" value="1"/>
</dbReference>
<name>A0A0J6T5Q7_9HYPH</name>
<evidence type="ECO:0000256" key="1">
    <source>
        <dbReference type="ARBA" id="ARBA00001933"/>
    </source>
</evidence>
<reference evidence="4 5" key="1">
    <citation type="submission" date="2015-03" db="EMBL/GenBank/DDBJ databases">
        <title>Genome sequencing of Methylobacterium variabile DSM 16961.</title>
        <authorList>
            <person name="Chaudhry V."/>
            <person name="Patil P.B."/>
        </authorList>
    </citation>
    <scope>NUCLEOTIDE SEQUENCE [LARGE SCALE GENOMIC DNA]</scope>
    <source>
        <strain evidence="4 5">DSM 16961</strain>
    </source>
</reference>
<dbReference type="PATRIC" id="fig|298794.3.peg.955"/>
<dbReference type="Proteomes" id="UP000035955">
    <property type="component" value="Unassembled WGS sequence"/>
</dbReference>
<dbReference type="GO" id="GO:0030170">
    <property type="term" value="F:pyridoxal phosphate binding"/>
    <property type="evidence" value="ECO:0007669"/>
    <property type="project" value="InterPro"/>
</dbReference>
<dbReference type="PANTHER" id="PTHR43713">
    <property type="entry name" value="GLUTAMATE-1-SEMIALDEHYDE 2,1-AMINOMUTASE"/>
    <property type="match status" value="1"/>
</dbReference>
<accession>A0A0J6T5Q7</accession>
<keyword evidence="2 3" id="KW-0663">Pyridoxal phosphate</keyword>
<evidence type="ECO:0000313" key="5">
    <source>
        <dbReference type="Proteomes" id="UP000035955"/>
    </source>
</evidence>
<dbReference type="InterPro" id="IPR015424">
    <property type="entry name" value="PyrdxlP-dep_Trfase"/>
</dbReference>
<gene>
    <name evidence="4" type="ORF">VQ02_02230</name>
</gene>
<dbReference type="RefSeq" id="WP_048442519.1">
    <property type="nucleotide sequence ID" value="NZ_LABY01000013.1"/>
</dbReference>
<dbReference type="PANTHER" id="PTHR43713:SF3">
    <property type="entry name" value="GLUTAMATE-1-SEMIALDEHYDE 2,1-AMINOMUTASE 1, CHLOROPLASTIC-RELATED"/>
    <property type="match status" value="1"/>
</dbReference>
<dbReference type="GO" id="GO:0008483">
    <property type="term" value="F:transaminase activity"/>
    <property type="evidence" value="ECO:0007669"/>
    <property type="project" value="UniProtKB-KW"/>
</dbReference>
<evidence type="ECO:0000256" key="3">
    <source>
        <dbReference type="RuleBase" id="RU003560"/>
    </source>
</evidence>
<dbReference type="Pfam" id="PF00202">
    <property type="entry name" value="Aminotran_3"/>
    <property type="match status" value="1"/>
</dbReference>
<comment type="similarity">
    <text evidence="3">Belongs to the class-III pyridoxal-phosphate-dependent aminotransferase family.</text>
</comment>
<dbReference type="Gene3D" id="3.90.1150.10">
    <property type="entry name" value="Aspartate Aminotransferase, domain 1"/>
    <property type="match status" value="1"/>
</dbReference>
<dbReference type="InterPro" id="IPR015421">
    <property type="entry name" value="PyrdxlP-dep_Trfase_major"/>
</dbReference>